<protein>
    <submittedName>
        <fullName evidence="1">Uncharacterized protein</fullName>
    </submittedName>
</protein>
<reference evidence="1 2" key="1">
    <citation type="submission" date="2020-02" db="EMBL/GenBank/DDBJ databases">
        <title>Comparative genomics of sulfur disproportionating microorganisms.</title>
        <authorList>
            <person name="Ward L.M."/>
            <person name="Bertran E."/>
            <person name="Johnston D.T."/>
        </authorList>
    </citation>
    <scope>NUCLEOTIDE SEQUENCE [LARGE SCALE GENOMIC DNA]</scope>
    <source>
        <strain evidence="1 2">DSM 100025</strain>
    </source>
</reference>
<dbReference type="Proteomes" id="UP000469346">
    <property type="component" value="Unassembled WGS sequence"/>
</dbReference>
<keyword evidence="2" id="KW-1185">Reference proteome</keyword>
<proteinExistence type="predicted"/>
<dbReference type="RefSeq" id="WP_163298705.1">
    <property type="nucleotide sequence ID" value="NZ_JAAGRR010000066.1"/>
</dbReference>
<organism evidence="1 2">
    <name type="scientific">Dissulfurirhabdus thermomarina</name>
    <dbReference type="NCBI Taxonomy" id="1765737"/>
    <lineage>
        <taxon>Bacteria</taxon>
        <taxon>Deltaproteobacteria</taxon>
        <taxon>Dissulfurirhabdaceae</taxon>
        <taxon>Dissulfurirhabdus</taxon>
    </lineage>
</organism>
<evidence type="ECO:0000313" key="2">
    <source>
        <dbReference type="Proteomes" id="UP000469346"/>
    </source>
</evidence>
<dbReference type="AlphaFoldDB" id="A0A6N9TSZ1"/>
<comment type="caution">
    <text evidence="1">The sequence shown here is derived from an EMBL/GenBank/DDBJ whole genome shotgun (WGS) entry which is preliminary data.</text>
</comment>
<name>A0A6N9TSZ1_DISTH</name>
<sequence>MKALHALAEEIRGACRRLRDLSASFPGDRLPEDAALASFREFRRRLFLRLRDLLDRQAEVIGGLGDIPDGCLAPVLSAEMAALREVLDAEAVLRSRMREMGEALRSEMGRLRRGRRGLNGYRRAPSPAARFFEDAV</sequence>
<dbReference type="EMBL" id="JAAGRR010000066">
    <property type="protein sequence ID" value="NDY42567.1"/>
    <property type="molecule type" value="Genomic_DNA"/>
</dbReference>
<evidence type="ECO:0000313" key="1">
    <source>
        <dbReference type="EMBL" id="NDY42567.1"/>
    </source>
</evidence>
<accession>A0A6N9TSZ1</accession>
<gene>
    <name evidence="1" type="ORF">G3N55_06890</name>
</gene>